<evidence type="ECO:0000313" key="3">
    <source>
        <dbReference type="Proteomes" id="UP001249760"/>
    </source>
</evidence>
<name>A0ABU3JKQ9_9ACTN</name>
<reference evidence="2 3" key="1">
    <citation type="submission" date="2023-05" db="EMBL/GenBank/DDBJ databases">
        <title>Streptomyces fuscus sp. nov., a brown-black pigment producing actinomyces isolated from dry sand of Sea duck farm.</title>
        <authorList>
            <person name="Xie J."/>
            <person name="Shen N."/>
        </authorList>
    </citation>
    <scope>NUCLEOTIDE SEQUENCE [LARGE SCALE GENOMIC DNA]</scope>
    <source>
        <strain evidence="2 3">CGMCC 4.1745</strain>
    </source>
</reference>
<feature type="compositionally biased region" description="Low complexity" evidence="1">
    <location>
        <begin position="303"/>
        <end position="312"/>
    </location>
</feature>
<dbReference type="Proteomes" id="UP001249760">
    <property type="component" value="Unassembled WGS sequence"/>
</dbReference>
<sequence>MSRQRTTTTTTTTRRSVTAFDTSVRPVVATDDTWVTTGRAARELGLRRTEFDLGVRLGRIRTEPGRTPGERRVARAEIERLRAGPGFPETLRRSVHAVGTAEGAALLDVAKTRFTRLARLGLLVPVAFHLNRYRAVVWLYLADELRLFGGDEKNAPLLTGRTPEGLRGLLDSGIDLRPRNWRSRHLGFLLREDEDPWARAGAVASFLDPLHVAQVVRDPYDRSHLNGFRRRPPGGASPDSPGARIAADLMTACDPDEIAWLRADLARLVDEARAHRPAPRPPASRGPVLSPAPSRPAPPARPDAPNTPAATDRVGRRGLLARWRHRTARTVRTVRGARTVRAARTGPRP</sequence>
<feature type="region of interest" description="Disordered" evidence="1">
    <location>
        <begin position="274"/>
        <end position="319"/>
    </location>
</feature>
<gene>
    <name evidence="2" type="ORF">QNO04_03530</name>
</gene>
<dbReference type="RefSeq" id="WP_394309575.1">
    <property type="nucleotide sequence ID" value="NZ_JASKMA010000002.1"/>
</dbReference>
<feature type="compositionally biased region" description="Pro residues" evidence="1">
    <location>
        <begin position="293"/>
        <end position="302"/>
    </location>
</feature>
<feature type="region of interest" description="Disordered" evidence="1">
    <location>
        <begin position="223"/>
        <end position="243"/>
    </location>
</feature>
<protein>
    <submittedName>
        <fullName evidence="2">DUF6397 family protein</fullName>
    </submittedName>
</protein>
<feature type="compositionally biased region" description="Low complexity" evidence="1">
    <location>
        <begin position="233"/>
        <end position="243"/>
    </location>
</feature>
<proteinExistence type="predicted"/>
<organism evidence="2 3">
    <name type="scientific">Streptomyces lusitanus</name>
    <dbReference type="NCBI Taxonomy" id="68232"/>
    <lineage>
        <taxon>Bacteria</taxon>
        <taxon>Bacillati</taxon>
        <taxon>Actinomycetota</taxon>
        <taxon>Actinomycetes</taxon>
        <taxon>Kitasatosporales</taxon>
        <taxon>Streptomycetaceae</taxon>
        <taxon>Streptomyces</taxon>
    </lineage>
</organism>
<dbReference type="Pfam" id="PF19934">
    <property type="entry name" value="DUF6397"/>
    <property type="match status" value="1"/>
</dbReference>
<accession>A0ABU3JKQ9</accession>
<dbReference type="EMBL" id="JASKMA010000002">
    <property type="protein sequence ID" value="MDT6982515.1"/>
    <property type="molecule type" value="Genomic_DNA"/>
</dbReference>
<dbReference type="InterPro" id="IPR045652">
    <property type="entry name" value="DUF6397"/>
</dbReference>
<comment type="caution">
    <text evidence="2">The sequence shown here is derived from an EMBL/GenBank/DDBJ whole genome shotgun (WGS) entry which is preliminary data.</text>
</comment>
<evidence type="ECO:0000313" key="2">
    <source>
        <dbReference type="EMBL" id="MDT6982515.1"/>
    </source>
</evidence>
<keyword evidence="3" id="KW-1185">Reference proteome</keyword>
<evidence type="ECO:0000256" key="1">
    <source>
        <dbReference type="SAM" id="MobiDB-lite"/>
    </source>
</evidence>